<name>A0A7J5Y831_DISMA</name>
<dbReference type="InterPro" id="IPR000330">
    <property type="entry name" value="SNF2_N"/>
</dbReference>
<dbReference type="GO" id="GO:0008270">
    <property type="term" value="F:zinc ion binding"/>
    <property type="evidence" value="ECO:0007669"/>
    <property type="project" value="UniProtKB-KW"/>
</dbReference>
<dbReference type="Proteomes" id="UP000518266">
    <property type="component" value="Unassembled WGS sequence"/>
</dbReference>
<evidence type="ECO:0000256" key="2">
    <source>
        <dbReference type="ARBA" id="ARBA00022771"/>
    </source>
</evidence>
<dbReference type="GO" id="GO:0003677">
    <property type="term" value="F:DNA binding"/>
    <property type="evidence" value="ECO:0007669"/>
    <property type="project" value="InterPro"/>
</dbReference>
<dbReference type="GO" id="GO:0000786">
    <property type="term" value="C:nucleosome"/>
    <property type="evidence" value="ECO:0007669"/>
    <property type="project" value="InterPro"/>
</dbReference>
<evidence type="ECO:0000313" key="7">
    <source>
        <dbReference type="Proteomes" id="UP000518266"/>
    </source>
</evidence>
<dbReference type="GO" id="GO:0006334">
    <property type="term" value="P:nucleosome assembly"/>
    <property type="evidence" value="ECO:0007669"/>
    <property type="project" value="InterPro"/>
</dbReference>
<dbReference type="InterPro" id="IPR052583">
    <property type="entry name" value="ATP-helicase/E3_Ub-Ligase"/>
</dbReference>
<dbReference type="SUPFAM" id="SSF46785">
    <property type="entry name" value="Winged helix' DNA-binding domain"/>
    <property type="match status" value="1"/>
</dbReference>
<dbReference type="InterPro" id="IPR036390">
    <property type="entry name" value="WH_DNA-bd_sf"/>
</dbReference>
<dbReference type="SUPFAM" id="SSF57903">
    <property type="entry name" value="FYVE/PHD zinc finger"/>
    <property type="match status" value="1"/>
</dbReference>
<evidence type="ECO:0000256" key="1">
    <source>
        <dbReference type="ARBA" id="ARBA00022723"/>
    </source>
</evidence>
<dbReference type="GO" id="GO:0000209">
    <property type="term" value="P:protein polyubiquitination"/>
    <property type="evidence" value="ECO:0007669"/>
    <property type="project" value="TreeGrafter"/>
</dbReference>
<evidence type="ECO:0000256" key="3">
    <source>
        <dbReference type="ARBA" id="ARBA00022833"/>
    </source>
</evidence>
<sequence>MFRRDLRYSSDIIYGLAESALPLEGLHLSVWEEAVLQPVHRLGLQLEESTLPQVRGNTSPACCSLFIMDQTVRVMLLAGIKEMKTGRGVSINAVFSYIRASYGCDFLRNRGHVKKTLMKLIDEGLVVRVKGRGLAGSFKLGKKCKESEKTAAAASKTISKVTESTPRKTSRRRAKDKAENLLTGSGRSPPPPLPRLPVRVPVRGESGFYDGKHLVQCLSCDLWQHALCVNYLEESRSSRPFYCPHCLVAAPPLCSGATLIISPSSICHQWGEEIQRHVYQGVKRHFIKLNVVFSQVYQGVKRHGFLQPRLLAQQDVVITTYDVLRSELNYVDIPHSKQ</sequence>
<dbReference type="InterPro" id="IPR011011">
    <property type="entry name" value="Znf_FYVE_PHD"/>
</dbReference>
<evidence type="ECO:0000256" key="4">
    <source>
        <dbReference type="SAM" id="MobiDB-lite"/>
    </source>
</evidence>
<dbReference type="InterPro" id="IPR013083">
    <property type="entry name" value="Znf_RING/FYVE/PHD"/>
</dbReference>
<dbReference type="OrthoDB" id="423559at2759"/>
<dbReference type="EMBL" id="JAAKFY010000015">
    <property type="protein sequence ID" value="KAF3845595.1"/>
    <property type="molecule type" value="Genomic_DNA"/>
</dbReference>
<keyword evidence="2" id="KW-0863">Zinc-finger</keyword>
<reference evidence="6 7" key="1">
    <citation type="submission" date="2020-03" db="EMBL/GenBank/DDBJ databases">
        <title>Dissostichus mawsoni Genome sequencing and assembly.</title>
        <authorList>
            <person name="Park H."/>
        </authorList>
    </citation>
    <scope>NUCLEOTIDE SEQUENCE [LARGE SCALE GENOMIC DNA]</scope>
    <source>
        <strain evidence="6">DM0001</strain>
        <tissue evidence="6">Muscle</tissue>
    </source>
</reference>
<dbReference type="InterPro" id="IPR005818">
    <property type="entry name" value="Histone_H1/H5_H15"/>
</dbReference>
<dbReference type="Pfam" id="PF00176">
    <property type="entry name" value="SNF2-rel_dom"/>
    <property type="match status" value="1"/>
</dbReference>
<keyword evidence="1" id="KW-0479">Metal-binding</keyword>
<dbReference type="Pfam" id="PF00538">
    <property type="entry name" value="Linker_histone"/>
    <property type="match status" value="1"/>
</dbReference>
<dbReference type="SMART" id="SM00526">
    <property type="entry name" value="H15"/>
    <property type="match status" value="1"/>
</dbReference>
<accession>A0A7J5Y831</accession>
<dbReference type="GO" id="GO:0005634">
    <property type="term" value="C:nucleus"/>
    <property type="evidence" value="ECO:0007669"/>
    <property type="project" value="UniProtKB-ARBA"/>
</dbReference>
<dbReference type="InterPro" id="IPR019787">
    <property type="entry name" value="Znf_PHD-finger"/>
</dbReference>
<dbReference type="GO" id="GO:0061630">
    <property type="term" value="F:ubiquitin protein ligase activity"/>
    <property type="evidence" value="ECO:0007669"/>
    <property type="project" value="TreeGrafter"/>
</dbReference>
<feature type="domain" description="H15" evidence="5">
    <location>
        <begin position="68"/>
        <end position="142"/>
    </location>
</feature>
<proteinExistence type="predicted"/>
<dbReference type="CDD" id="cd00073">
    <property type="entry name" value="H15"/>
    <property type="match status" value="1"/>
</dbReference>
<dbReference type="PROSITE" id="PS51504">
    <property type="entry name" value="H15"/>
    <property type="match status" value="1"/>
</dbReference>
<evidence type="ECO:0000313" key="6">
    <source>
        <dbReference type="EMBL" id="KAF3845595.1"/>
    </source>
</evidence>
<dbReference type="Gene3D" id="1.10.10.10">
    <property type="entry name" value="Winged helix-like DNA-binding domain superfamily/Winged helix DNA-binding domain"/>
    <property type="match status" value="1"/>
</dbReference>
<dbReference type="CDD" id="cd15547">
    <property type="entry name" value="PHD_SHPRH"/>
    <property type="match status" value="1"/>
</dbReference>
<gene>
    <name evidence="6" type="ORF">F7725_008758</name>
</gene>
<dbReference type="GO" id="GO:0005524">
    <property type="term" value="F:ATP binding"/>
    <property type="evidence" value="ECO:0007669"/>
    <property type="project" value="InterPro"/>
</dbReference>
<keyword evidence="7" id="KW-1185">Reference proteome</keyword>
<dbReference type="InterPro" id="IPR036388">
    <property type="entry name" value="WH-like_DNA-bd_sf"/>
</dbReference>
<dbReference type="PANTHER" id="PTHR45865">
    <property type="entry name" value="E3 UBIQUITIN-PROTEIN LIGASE SHPRH FAMILY MEMBER"/>
    <property type="match status" value="1"/>
</dbReference>
<dbReference type="Pfam" id="PF00628">
    <property type="entry name" value="PHD"/>
    <property type="match status" value="1"/>
</dbReference>
<comment type="caution">
    <text evidence="6">The sequence shown here is derived from an EMBL/GenBank/DDBJ whole genome shotgun (WGS) entry which is preliminary data.</text>
</comment>
<keyword evidence="3" id="KW-0862">Zinc</keyword>
<protein>
    <recommendedName>
        <fullName evidence="5">H15 domain-containing protein</fullName>
    </recommendedName>
</protein>
<organism evidence="6 7">
    <name type="scientific">Dissostichus mawsoni</name>
    <name type="common">Antarctic cod</name>
    <dbReference type="NCBI Taxonomy" id="36200"/>
    <lineage>
        <taxon>Eukaryota</taxon>
        <taxon>Metazoa</taxon>
        <taxon>Chordata</taxon>
        <taxon>Craniata</taxon>
        <taxon>Vertebrata</taxon>
        <taxon>Euteleostomi</taxon>
        <taxon>Actinopterygii</taxon>
        <taxon>Neopterygii</taxon>
        <taxon>Teleostei</taxon>
        <taxon>Neoteleostei</taxon>
        <taxon>Acanthomorphata</taxon>
        <taxon>Eupercaria</taxon>
        <taxon>Perciformes</taxon>
        <taxon>Notothenioidei</taxon>
        <taxon>Nototheniidae</taxon>
        <taxon>Dissostichus</taxon>
    </lineage>
</organism>
<dbReference type="GO" id="GO:0006974">
    <property type="term" value="P:DNA damage response"/>
    <property type="evidence" value="ECO:0007669"/>
    <property type="project" value="TreeGrafter"/>
</dbReference>
<evidence type="ECO:0000259" key="5">
    <source>
        <dbReference type="PROSITE" id="PS51504"/>
    </source>
</evidence>
<feature type="region of interest" description="Disordered" evidence="4">
    <location>
        <begin position="157"/>
        <end position="196"/>
    </location>
</feature>
<dbReference type="AlphaFoldDB" id="A0A7J5Y831"/>
<dbReference type="Gene3D" id="3.30.40.10">
    <property type="entry name" value="Zinc/RING finger domain, C3HC4 (zinc finger)"/>
    <property type="match status" value="1"/>
</dbReference>
<dbReference type="PANTHER" id="PTHR45865:SF1">
    <property type="entry name" value="E3 UBIQUITIN-PROTEIN LIGASE SHPRH"/>
    <property type="match status" value="1"/>
</dbReference>